<name>A0A8B8F4N1_9HEMI</name>
<evidence type="ECO:0000256" key="5">
    <source>
        <dbReference type="SAM" id="MobiDB-lite"/>
    </source>
</evidence>
<protein>
    <submittedName>
        <fullName evidence="8">Zinc transporter ZIP3-like</fullName>
    </submittedName>
</protein>
<dbReference type="GO" id="GO:0005886">
    <property type="term" value="C:plasma membrane"/>
    <property type="evidence" value="ECO:0007669"/>
    <property type="project" value="TreeGrafter"/>
</dbReference>
<feature type="transmembrane region" description="Helical" evidence="6">
    <location>
        <begin position="310"/>
        <end position="335"/>
    </location>
</feature>
<dbReference type="GO" id="GO:0005385">
    <property type="term" value="F:zinc ion transmembrane transporter activity"/>
    <property type="evidence" value="ECO:0007669"/>
    <property type="project" value="TreeGrafter"/>
</dbReference>
<evidence type="ECO:0000256" key="2">
    <source>
        <dbReference type="ARBA" id="ARBA00022692"/>
    </source>
</evidence>
<dbReference type="AlphaFoldDB" id="A0A8B8F4N1"/>
<dbReference type="Pfam" id="PF02535">
    <property type="entry name" value="Zip"/>
    <property type="match status" value="1"/>
</dbReference>
<organism evidence="7 8">
    <name type="scientific">Sipha flava</name>
    <name type="common">yellow sugarcane aphid</name>
    <dbReference type="NCBI Taxonomy" id="143950"/>
    <lineage>
        <taxon>Eukaryota</taxon>
        <taxon>Metazoa</taxon>
        <taxon>Ecdysozoa</taxon>
        <taxon>Arthropoda</taxon>
        <taxon>Hexapoda</taxon>
        <taxon>Insecta</taxon>
        <taxon>Pterygota</taxon>
        <taxon>Neoptera</taxon>
        <taxon>Paraneoptera</taxon>
        <taxon>Hemiptera</taxon>
        <taxon>Sternorrhyncha</taxon>
        <taxon>Aphidomorpha</taxon>
        <taxon>Aphidoidea</taxon>
        <taxon>Aphididae</taxon>
        <taxon>Sipha</taxon>
    </lineage>
</organism>
<dbReference type="RefSeq" id="XP_025405653.1">
    <property type="nucleotide sequence ID" value="XM_025549868.1"/>
</dbReference>
<keyword evidence="3 6" id="KW-1133">Transmembrane helix</keyword>
<proteinExistence type="predicted"/>
<feature type="region of interest" description="Disordered" evidence="5">
    <location>
        <begin position="174"/>
        <end position="208"/>
    </location>
</feature>
<evidence type="ECO:0000313" key="7">
    <source>
        <dbReference type="Proteomes" id="UP000694846"/>
    </source>
</evidence>
<feature type="transmembrane region" description="Helical" evidence="6">
    <location>
        <begin position="279"/>
        <end position="298"/>
    </location>
</feature>
<feature type="transmembrane region" description="Helical" evidence="6">
    <location>
        <begin position="347"/>
        <end position="367"/>
    </location>
</feature>
<evidence type="ECO:0000256" key="3">
    <source>
        <dbReference type="ARBA" id="ARBA00022989"/>
    </source>
</evidence>
<reference evidence="8" key="1">
    <citation type="submission" date="2025-08" db="UniProtKB">
        <authorList>
            <consortium name="RefSeq"/>
        </authorList>
    </citation>
    <scope>IDENTIFICATION</scope>
    <source>
        <tissue evidence="8">Whole body</tissue>
    </source>
</reference>
<evidence type="ECO:0000256" key="1">
    <source>
        <dbReference type="ARBA" id="ARBA00004141"/>
    </source>
</evidence>
<evidence type="ECO:0000256" key="6">
    <source>
        <dbReference type="SAM" id="Phobius"/>
    </source>
</evidence>
<dbReference type="GeneID" id="112679920"/>
<keyword evidence="4 6" id="KW-0472">Membrane</keyword>
<dbReference type="PANTHER" id="PTHR11040:SF203">
    <property type="entry name" value="FI18611P1-RELATED"/>
    <property type="match status" value="1"/>
</dbReference>
<accession>A0A8B8F4N1</accession>
<sequence length="408" mass="44675">MIDQQQTALDPLTIVKMLAVIVLGLGSFVLGLVPLKLVQMWDRDQEIAASIRPRATANLRANATATRTARQVHESVSPAVSKLLCFGGGVLLFTTLLHLQPEVRDHVVQLQHAGRLPEGPVIENLGDLIFCAGFFAVFAVDELVHWALDRFADSHERSGTGRRVRALHRSMSLRRRGRAVQAEGSDDPKAAGTAGKADEAHNDTEDSWSNAATVQDAAVIVIEPPARERRDGERSITLTTAENANSGPSFRHLFAVLALSFHEVIEGLSIGMMQNVDDTWYLFVAVAVHKLVIAFCIGQELAWSRVGKRVTVTYVATFAFITPFGISIGMALSYFDTNDDSPGPLSVVLQGVASGTLLYVVFFEVLARHRKPGQWHLLSIILGFGIMFTLQMASKYTLCRTLLHVRIA</sequence>
<evidence type="ECO:0000313" key="8">
    <source>
        <dbReference type="RefSeq" id="XP_025405653.1"/>
    </source>
</evidence>
<gene>
    <name evidence="8" type="primary">LOC112679920</name>
</gene>
<feature type="transmembrane region" description="Helical" evidence="6">
    <location>
        <begin position="12"/>
        <end position="33"/>
    </location>
</feature>
<dbReference type="InterPro" id="IPR003689">
    <property type="entry name" value="ZIP"/>
</dbReference>
<evidence type="ECO:0000256" key="4">
    <source>
        <dbReference type="ARBA" id="ARBA00023136"/>
    </source>
</evidence>
<dbReference type="OrthoDB" id="448280at2759"/>
<feature type="transmembrane region" description="Helical" evidence="6">
    <location>
        <begin position="374"/>
        <end position="393"/>
    </location>
</feature>
<keyword evidence="7" id="KW-1185">Reference proteome</keyword>
<keyword evidence="2 6" id="KW-0812">Transmembrane</keyword>
<dbReference type="Proteomes" id="UP000694846">
    <property type="component" value="Unplaced"/>
</dbReference>
<comment type="subcellular location">
    <subcellularLocation>
        <location evidence="1">Membrane</location>
        <topology evidence="1">Multi-pass membrane protein</topology>
    </subcellularLocation>
</comment>
<dbReference type="PANTHER" id="PTHR11040">
    <property type="entry name" value="ZINC/IRON TRANSPORTER"/>
    <property type="match status" value="1"/>
</dbReference>